<accession>A0ABN8LW51</accession>
<evidence type="ECO:0000313" key="3">
    <source>
        <dbReference type="EMBL" id="CAH3021526.1"/>
    </source>
</evidence>
<name>A0ABN8LW51_9CNID</name>
<dbReference type="PROSITE" id="PS50966">
    <property type="entry name" value="ZF_SWIM"/>
    <property type="match status" value="1"/>
</dbReference>
<proteinExistence type="predicted"/>
<comment type="caution">
    <text evidence="3">The sequence shown here is derived from an EMBL/GenBank/DDBJ whole genome shotgun (WGS) entry which is preliminary data.</text>
</comment>
<feature type="domain" description="SWIM-type" evidence="2">
    <location>
        <begin position="193"/>
        <end position="229"/>
    </location>
</feature>
<evidence type="ECO:0000313" key="4">
    <source>
        <dbReference type="Proteomes" id="UP001159427"/>
    </source>
</evidence>
<keyword evidence="4" id="KW-1185">Reference proteome</keyword>
<keyword evidence="1" id="KW-0862">Zinc</keyword>
<dbReference type="Proteomes" id="UP001159427">
    <property type="component" value="Unassembled WGS sequence"/>
</dbReference>
<evidence type="ECO:0000256" key="1">
    <source>
        <dbReference type="PROSITE-ProRule" id="PRU00325"/>
    </source>
</evidence>
<dbReference type="EMBL" id="CALNXI010000185">
    <property type="protein sequence ID" value="CAH3021526.1"/>
    <property type="molecule type" value="Genomic_DNA"/>
</dbReference>
<keyword evidence="1" id="KW-0863">Zinc-finger</keyword>
<keyword evidence="1" id="KW-0479">Metal-binding</keyword>
<protein>
    <recommendedName>
        <fullName evidence="2">SWIM-type domain-containing protein</fullName>
    </recommendedName>
</protein>
<gene>
    <name evidence="3" type="ORF">PEVE_00011694</name>
</gene>
<dbReference type="InterPro" id="IPR007527">
    <property type="entry name" value="Znf_SWIM"/>
</dbReference>
<sequence length="253" mass="29022">MATHNEPAVCTCSELSSEDIPGSMISRANLEKCKKSELKLWLTLSMFKYLCIAFRVRQNLDKDFILIDPNPGRAYTCAKKARCRFCSGEEQLRNPESQEPEALVTDTDVDTEESWSSDTSVLPKRFSYLNIVEHVKKSGREAKSYVESPLEKGYKFFYENYCHGVLCKLKENEIQVKGKCFRSQKKNERPHNSTMILLTTRDVKRAKCCCPAGASGYCYHTIGLLYLVDHVIKLKAPEFPRTGTWTDNPQQWH</sequence>
<evidence type="ECO:0000259" key="2">
    <source>
        <dbReference type="PROSITE" id="PS50966"/>
    </source>
</evidence>
<organism evidence="3 4">
    <name type="scientific">Porites evermanni</name>
    <dbReference type="NCBI Taxonomy" id="104178"/>
    <lineage>
        <taxon>Eukaryota</taxon>
        <taxon>Metazoa</taxon>
        <taxon>Cnidaria</taxon>
        <taxon>Anthozoa</taxon>
        <taxon>Hexacorallia</taxon>
        <taxon>Scleractinia</taxon>
        <taxon>Fungiina</taxon>
        <taxon>Poritidae</taxon>
        <taxon>Porites</taxon>
    </lineage>
</organism>
<reference evidence="3 4" key="1">
    <citation type="submission" date="2022-05" db="EMBL/GenBank/DDBJ databases">
        <authorList>
            <consortium name="Genoscope - CEA"/>
            <person name="William W."/>
        </authorList>
    </citation>
    <scope>NUCLEOTIDE SEQUENCE [LARGE SCALE GENOMIC DNA]</scope>
</reference>